<name>A0A414IQP6_9FIRM</name>
<proteinExistence type="predicted"/>
<protein>
    <submittedName>
        <fullName evidence="2">Toll/interleukin-1 receptor domain-containing protein</fullName>
    </submittedName>
</protein>
<dbReference type="InterPro" id="IPR006597">
    <property type="entry name" value="Sel1-like"/>
</dbReference>
<accession>A0A414IQP6</accession>
<dbReference type="InterPro" id="IPR000157">
    <property type="entry name" value="TIR_dom"/>
</dbReference>
<dbReference type="SUPFAM" id="SSF52200">
    <property type="entry name" value="Toll/Interleukin receptor TIR domain"/>
    <property type="match status" value="1"/>
</dbReference>
<dbReference type="InterPro" id="IPR052945">
    <property type="entry name" value="Mitotic_Regulator"/>
</dbReference>
<dbReference type="SUPFAM" id="SSF81901">
    <property type="entry name" value="HCP-like"/>
    <property type="match status" value="2"/>
</dbReference>
<reference evidence="2 3" key="1">
    <citation type="submission" date="2018-08" db="EMBL/GenBank/DDBJ databases">
        <title>A genome reference for cultivated species of the human gut microbiota.</title>
        <authorList>
            <person name="Zou Y."/>
            <person name="Xue W."/>
            <person name="Luo G."/>
        </authorList>
    </citation>
    <scope>NUCLEOTIDE SEQUENCE [LARGE SCALE GENOMIC DNA]</scope>
    <source>
        <strain evidence="2 3">AM29-10</strain>
    </source>
</reference>
<keyword evidence="2" id="KW-0675">Receptor</keyword>
<dbReference type="EMBL" id="QSKC01000023">
    <property type="protein sequence ID" value="RHE30673.1"/>
    <property type="molecule type" value="Genomic_DNA"/>
</dbReference>
<organism evidence="2 3">
    <name type="scientific">Agathobacter rectalis</name>
    <dbReference type="NCBI Taxonomy" id="39491"/>
    <lineage>
        <taxon>Bacteria</taxon>
        <taxon>Bacillati</taxon>
        <taxon>Bacillota</taxon>
        <taxon>Clostridia</taxon>
        <taxon>Lachnospirales</taxon>
        <taxon>Lachnospiraceae</taxon>
        <taxon>Agathobacter</taxon>
    </lineage>
</organism>
<dbReference type="SMART" id="SM00671">
    <property type="entry name" value="SEL1"/>
    <property type="match status" value="4"/>
</dbReference>
<gene>
    <name evidence="2" type="ORF">DW753_13405</name>
</gene>
<evidence type="ECO:0000313" key="3">
    <source>
        <dbReference type="Proteomes" id="UP000285290"/>
    </source>
</evidence>
<dbReference type="Pfam" id="PF08238">
    <property type="entry name" value="Sel1"/>
    <property type="match status" value="5"/>
</dbReference>
<dbReference type="GO" id="GO:0007165">
    <property type="term" value="P:signal transduction"/>
    <property type="evidence" value="ECO:0007669"/>
    <property type="project" value="InterPro"/>
</dbReference>
<dbReference type="InterPro" id="IPR011990">
    <property type="entry name" value="TPR-like_helical_dom_sf"/>
</dbReference>
<dbReference type="Gene3D" id="3.40.50.10140">
    <property type="entry name" value="Toll/interleukin-1 receptor homology (TIR) domain"/>
    <property type="match status" value="1"/>
</dbReference>
<dbReference type="Proteomes" id="UP000285290">
    <property type="component" value="Unassembled WGS sequence"/>
</dbReference>
<dbReference type="Pfam" id="PF13676">
    <property type="entry name" value="TIR_2"/>
    <property type="match status" value="1"/>
</dbReference>
<feature type="domain" description="TIR" evidence="1">
    <location>
        <begin position="22"/>
        <end position="129"/>
    </location>
</feature>
<dbReference type="RefSeq" id="WP_117998207.1">
    <property type="nucleotide sequence ID" value="NZ_QRWI01000022.1"/>
</dbReference>
<dbReference type="PANTHER" id="PTHR43628">
    <property type="entry name" value="ACTIVATOR OF C KINASE PROTEIN 1-RELATED"/>
    <property type="match status" value="1"/>
</dbReference>
<evidence type="ECO:0000259" key="1">
    <source>
        <dbReference type="Pfam" id="PF13676"/>
    </source>
</evidence>
<sequence length="806" mass="94484">MRGRNFNMRCSFNPYEGKEKYIFISYSHSDSEIIIPILEELNSNGYRIWYDDGIEWGSEWPESVAQHLHNCEICMAFHSYSSILSPNCRQEINYALKKNKGILSVYLEDVELSDGMDMQLTSYQSTFLYQYDNMNQFFKKLIHTQLLQCCRIDFSATSLKKKFDTNCENVKADSKYSFDKELEVKFGEIKKKTEEESILVKKIKNLKVKKFIEEFEEEVVRNDKSEKETFNAEISLTPVEWQYKNPYYGCESWTGWHFTLPNIPGVTTRVFEMIRKIDYDTLSAYYICELLDSTISDDEKETTYYEDYPQHEGNELIILHFKSNEVYVNTGILKDDKVSISKRPIIIEKSQKIDKTELYLNPVAYNTRDMTDEMLLEVKCSKENIVIWREADISESVPIVIDSDTALPVKRELYYDELSQGWKARIKLIQDKLYYAFQVKVENPELSNMEIATYYRNGLYEFPKDIIKAIEYLEKENSALSTYQISDIFRNEKSVSDYEMYSKYLRLAISKGCDQAIIEDAINKYLKNEKEESNTIWDSLTNLKDESGLKDFIIGYFIETSYFQGKENEAYDYYWKSACKHFKPALVRLGRDDIDLEKVFERRDYNENRKNGLALAHYAMGAILYYGIGINSEMKEGIQVFEKAAELGSKLAMKELYRIYGYGSIFENRKRSLYLLRKLEEDDKSLSNELANRLWDGIGCEQNNENDIIAYRITEKLAQEGNRVAQHNLGWANRMGRGCNVNYKEAMKLFMEAQRPSSYFYIADMYENGLGVDCNQQEALKYYQIAADKGSKRAIDRLKKMSAQED</sequence>
<comment type="caution">
    <text evidence="2">The sequence shown here is derived from an EMBL/GenBank/DDBJ whole genome shotgun (WGS) entry which is preliminary data.</text>
</comment>
<dbReference type="InterPro" id="IPR035897">
    <property type="entry name" value="Toll_tir_struct_dom_sf"/>
</dbReference>
<dbReference type="PANTHER" id="PTHR43628:SF1">
    <property type="entry name" value="CHITIN SYNTHASE REGULATORY FACTOR 2-RELATED"/>
    <property type="match status" value="1"/>
</dbReference>
<dbReference type="Gene3D" id="1.25.40.10">
    <property type="entry name" value="Tetratricopeptide repeat domain"/>
    <property type="match status" value="2"/>
</dbReference>
<evidence type="ECO:0000313" key="2">
    <source>
        <dbReference type="EMBL" id="RHE30673.1"/>
    </source>
</evidence>
<dbReference type="AlphaFoldDB" id="A0A414IQP6"/>